<feature type="region of interest" description="Disordered" evidence="1">
    <location>
        <begin position="90"/>
        <end position="127"/>
    </location>
</feature>
<dbReference type="PANTHER" id="PTHR33053">
    <property type="entry name" value="PROTEIN, PUTATIVE-RELATED"/>
    <property type="match status" value="1"/>
</dbReference>
<dbReference type="STRING" id="158441.A0A226DQG4"/>
<evidence type="ECO:0000313" key="3">
    <source>
        <dbReference type="EMBL" id="OXA46921.1"/>
    </source>
</evidence>
<feature type="region of interest" description="Disordered" evidence="1">
    <location>
        <begin position="1053"/>
        <end position="1077"/>
    </location>
</feature>
<dbReference type="InterPro" id="IPR032071">
    <property type="entry name" value="DUF4806"/>
</dbReference>
<dbReference type="EMBL" id="LNIX01000014">
    <property type="protein sequence ID" value="OXA46921.1"/>
    <property type="molecule type" value="Genomic_DNA"/>
</dbReference>
<feature type="compositionally biased region" description="Basic and acidic residues" evidence="1">
    <location>
        <begin position="1169"/>
        <end position="1182"/>
    </location>
</feature>
<sequence length="1390" mass="154240">MGPKHQVKSPFVVVLFPNENSVEAIPSSLLFDNETKCKWPKKVTPAFSNKKKDKALRPGSDWDDYDCRVLGRFATYEEATDGLKLAEATSDIETKSDQQQHRTRKRIASRPSPKSNSSAGSDEEEEIPVILNPSVVVSAEDDADFSPESIVEPDGNFLVPPSVSVAPSITVAPAYQVAGDHQQFQQSSQTILLNLDGSFNLNSQNTALSHPATVSIPVPGPYTTSSGDLTLGFQQVVINHLAAIEKEQKDIRGLLTEIKRNQESGVSPIARPVLDFSTLPRFPLNNEGELGAFETRLQLVDEYNLFVEYLIGIGGNDLKETVTEILKRVFSKEVRIQLSYTGKGLNKISYSSFIKINDALIAATRRNRKLVNSLGGITEIQIKQIIMDKLRFSLGIMSASRNRRRIIQSNVMKIQQEIHDKVLAQSNVSEEIEQPALMLEEDEVGSNCQIFLQPNSKLNEVPLILNSNLVEGDELEVDLKDRLANWAVQHNITSTAIDDLLGILSAHVTGSNLPKCAKGLVGTPKNYEISEIQGGSYHHFGLKQKLLFLSKVFTIPRDGVLWIILGIDGLPISKSSKKQFWPILGRCINVANNVPFLIGLYYSDNSKPVDVSEFLQPFVTEFKKLSQEGIRINGILYQVRLQCIVADAPARNLIKQTSAFNGYNGCDRCIDKGVWLGRVVFKNLQADLRSDIGFVGQEDANHHVGISPLIGLGVGMVSGVVLDYMHLICLGVVKKLLKCWKRGPMHKEGKYTIYEISDRLIQLRKFVCSEFNRKPRPLSELEFWKATELRNFLLYFGPFALKGLLSSEKYEHFMALSIATRILLSNNRNWYNYARHLMFEFTKNIGKLYHDQFLVYNVHSLIHLTDDADKFGSLEKVNAFAFENSMQSLKKMLRGCAFPVSPDVESSPLASDGELSPDERNRRNIYLEIGDDSSSFIRPSPPRISLNNPFLDTDQNMVNSYYNHPPKYGRLRYHGPLFDADLPIETGSVGLDGGFPEQLLSKMGGGLVHVVSKEGRAQLASSRDKEKSWGDEFPGLTTTERSMMVGSVPTLVIVGGGGGEGDSGEKTPSPGESSDDVLSSFVNSAVTSAVADSILAAVEDKAKQITTTPMENDEVRILTTTPPTPPTDDVVTSTSAPPPPPPPPVETVKKIEEEMSPVPESKPISVIVQEEKIEIAAKHEDNPPPPPSKAVSEDKPKEKVASKAVSEDKPKVVIESKSDKGKSSKLTNPHFDYLDSGPNAPLVHPEDYDDLTSGEIPLLPQEAEEAEERKKAAKKKDRLTNPQVDYLDSGPNAPLIHPEGGFGEEEEDFGEEEEEDFGEEEEEDFGEEEEEDFGEEEEEDFGEEEEEDFGEEEEEDFGEEEEEDFGEGEEDDFGEEDGPESEEEEEHSET</sequence>
<keyword evidence="4" id="KW-1185">Reference proteome</keyword>
<reference evidence="3 4" key="1">
    <citation type="submission" date="2015-12" db="EMBL/GenBank/DDBJ databases">
        <title>The genome of Folsomia candida.</title>
        <authorList>
            <person name="Faddeeva A."/>
            <person name="Derks M.F."/>
            <person name="Anvar Y."/>
            <person name="Smit S."/>
            <person name="Van Straalen N."/>
            <person name="Roelofs D."/>
        </authorList>
    </citation>
    <scope>NUCLEOTIDE SEQUENCE [LARGE SCALE GENOMIC DNA]</scope>
    <source>
        <strain evidence="3 4">VU population</strain>
        <tissue evidence="3">Whole body</tissue>
    </source>
</reference>
<evidence type="ECO:0000259" key="2">
    <source>
        <dbReference type="Pfam" id="PF16064"/>
    </source>
</evidence>
<organism evidence="3 4">
    <name type="scientific">Folsomia candida</name>
    <name type="common">Springtail</name>
    <dbReference type="NCBI Taxonomy" id="158441"/>
    <lineage>
        <taxon>Eukaryota</taxon>
        <taxon>Metazoa</taxon>
        <taxon>Ecdysozoa</taxon>
        <taxon>Arthropoda</taxon>
        <taxon>Hexapoda</taxon>
        <taxon>Collembola</taxon>
        <taxon>Entomobryomorpha</taxon>
        <taxon>Isotomoidea</taxon>
        <taxon>Isotomidae</taxon>
        <taxon>Proisotominae</taxon>
        <taxon>Folsomia</taxon>
    </lineage>
</organism>
<dbReference type="OMA" id="TENECEV"/>
<keyword evidence="3" id="KW-0527">Neuropeptide</keyword>
<dbReference type="OrthoDB" id="7791141at2759"/>
<feature type="compositionally biased region" description="Pro residues" evidence="1">
    <location>
        <begin position="1136"/>
        <end position="1145"/>
    </location>
</feature>
<feature type="compositionally biased region" description="Basic and acidic residues" evidence="1">
    <location>
        <begin position="1191"/>
        <end position="1222"/>
    </location>
</feature>
<protein>
    <submittedName>
        <fullName evidence="3">Antho-RFamide neuropeptide type 2</fullName>
    </submittedName>
</protein>
<accession>A0A226DQG4</accession>
<comment type="caution">
    <text evidence="3">The sequence shown here is derived from an EMBL/GenBank/DDBJ whole genome shotgun (WGS) entry which is preliminary data.</text>
</comment>
<name>A0A226DQG4_FOLCA</name>
<gene>
    <name evidence="3" type="ORF">Fcan01_18253</name>
</gene>
<feature type="region of interest" description="Disordered" evidence="1">
    <location>
        <begin position="1105"/>
        <end position="1390"/>
    </location>
</feature>
<evidence type="ECO:0000313" key="4">
    <source>
        <dbReference type="Proteomes" id="UP000198287"/>
    </source>
</evidence>
<dbReference type="Pfam" id="PF16064">
    <property type="entry name" value="DUF4806"/>
    <property type="match status" value="1"/>
</dbReference>
<feature type="compositionally biased region" description="Acidic residues" evidence="1">
    <location>
        <begin position="1302"/>
        <end position="1390"/>
    </location>
</feature>
<dbReference type="GO" id="GO:0007218">
    <property type="term" value="P:neuropeptide signaling pathway"/>
    <property type="evidence" value="ECO:0007669"/>
    <property type="project" value="UniProtKB-KW"/>
</dbReference>
<dbReference type="Proteomes" id="UP000198287">
    <property type="component" value="Unassembled WGS sequence"/>
</dbReference>
<evidence type="ECO:0000256" key="1">
    <source>
        <dbReference type="SAM" id="MobiDB-lite"/>
    </source>
</evidence>
<proteinExistence type="predicted"/>
<feature type="domain" description="DUF4806" evidence="2">
    <location>
        <begin position="281"/>
        <end position="363"/>
    </location>
</feature>